<name>A0A1C1CJE7_9EURO</name>
<comment type="caution">
    <text evidence="1">The sequence shown here is derived from an EMBL/GenBank/DDBJ whole genome shotgun (WGS) entry which is preliminary data.</text>
</comment>
<protein>
    <submittedName>
        <fullName evidence="1">Uncharacterized protein</fullName>
    </submittedName>
</protein>
<reference evidence="2" key="1">
    <citation type="submission" date="2015-07" db="EMBL/GenBank/DDBJ databases">
        <authorList>
            <person name="Teixeira M.M."/>
            <person name="Souza R.C."/>
            <person name="Almeida L.G."/>
            <person name="Vicente V.A."/>
            <person name="de Hoog S."/>
            <person name="Bocca A.L."/>
            <person name="de Almeida S.R."/>
            <person name="Vasconcelos A.T."/>
            <person name="Felipe M.S."/>
        </authorList>
    </citation>
    <scope>NUCLEOTIDE SEQUENCE [LARGE SCALE GENOMIC DNA]</scope>
    <source>
        <strain evidence="2">KSF</strain>
    </source>
</reference>
<dbReference type="Proteomes" id="UP000094526">
    <property type="component" value="Unassembled WGS sequence"/>
</dbReference>
<dbReference type="VEuPathDB" id="FungiDB:CLCR_05271"/>
<dbReference type="EMBL" id="LGRB01000011">
    <property type="protein sequence ID" value="OCT48639.1"/>
    <property type="molecule type" value="Genomic_DNA"/>
</dbReference>
<evidence type="ECO:0000313" key="2">
    <source>
        <dbReference type="Proteomes" id="UP000094526"/>
    </source>
</evidence>
<sequence length="113" mass="12702">MPTHYPERVGMQVPPLFSIKGSRIGRDDSHMAHTPSQTQTLFPHVSYELLGTMANRATRALNRSRTTRATPQAKQAQSVFACELGTNTRLPTQRVSAVLYEEYGAAWKKTWRG</sequence>
<evidence type="ECO:0000313" key="1">
    <source>
        <dbReference type="EMBL" id="OCT48639.1"/>
    </source>
</evidence>
<proteinExistence type="predicted"/>
<dbReference type="AlphaFoldDB" id="A0A1C1CJE7"/>
<accession>A0A1C1CJE7</accession>
<gene>
    <name evidence="1" type="ORF">CLCR_05271</name>
</gene>
<organism evidence="1 2">
    <name type="scientific">Cladophialophora carrionii</name>
    <dbReference type="NCBI Taxonomy" id="86049"/>
    <lineage>
        <taxon>Eukaryota</taxon>
        <taxon>Fungi</taxon>
        <taxon>Dikarya</taxon>
        <taxon>Ascomycota</taxon>
        <taxon>Pezizomycotina</taxon>
        <taxon>Eurotiomycetes</taxon>
        <taxon>Chaetothyriomycetidae</taxon>
        <taxon>Chaetothyriales</taxon>
        <taxon>Herpotrichiellaceae</taxon>
        <taxon>Cladophialophora</taxon>
    </lineage>
</organism>
<keyword evidence="2" id="KW-1185">Reference proteome</keyword>